<keyword evidence="6 8" id="KW-1133">Transmembrane helix</keyword>
<dbReference type="Gene3D" id="3.30.700.10">
    <property type="entry name" value="Glycoprotein, Type 4 Pilin"/>
    <property type="match status" value="1"/>
</dbReference>
<accession>A0A0W8FL52</accession>
<proteinExistence type="predicted"/>
<protein>
    <submittedName>
        <fullName evidence="10">Type iv pilin pila</fullName>
    </submittedName>
</protein>
<name>A0A0W8FL52_9ZZZZ</name>
<sequence>MIQNTGKIKNQRGFTMIEVISVLLIIAIIAVVAVVRLSNTSSYDLASQLEVLKTHLRLAQTRAMSASSPWGICFSSSTTYYMFEGEGSTTPVPISGENSATVDLTTKKSALSVTSTATIPRVTFNAYGSPGNATLTITTNGGDITVTKNTGFIP</sequence>
<evidence type="ECO:0000256" key="7">
    <source>
        <dbReference type="ARBA" id="ARBA00023136"/>
    </source>
</evidence>
<dbReference type="InterPro" id="IPR022346">
    <property type="entry name" value="T2SS_GspH"/>
</dbReference>
<dbReference type="SUPFAM" id="SSF54523">
    <property type="entry name" value="Pili subunits"/>
    <property type="match status" value="1"/>
</dbReference>
<feature type="transmembrane region" description="Helical" evidence="8">
    <location>
        <begin position="12"/>
        <end position="35"/>
    </location>
</feature>
<evidence type="ECO:0000256" key="6">
    <source>
        <dbReference type="ARBA" id="ARBA00022989"/>
    </source>
</evidence>
<dbReference type="GO" id="GO:0005886">
    <property type="term" value="C:plasma membrane"/>
    <property type="evidence" value="ECO:0007669"/>
    <property type="project" value="UniProtKB-SubCell"/>
</dbReference>
<evidence type="ECO:0000256" key="4">
    <source>
        <dbReference type="ARBA" id="ARBA00022519"/>
    </source>
</evidence>
<dbReference type="AlphaFoldDB" id="A0A0W8FL52"/>
<keyword evidence="2" id="KW-1003">Cell membrane</keyword>
<evidence type="ECO:0000313" key="10">
    <source>
        <dbReference type="EMBL" id="KUG21670.1"/>
    </source>
</evidence>
<evidence type="ECO:0000256" key="1">
    <source>
        <dbReference type="ARBA" id="ARBA00004377"/>
    </source>
</evidence>
<reference evidence="10" key="1">
    <citation type="journal article" date="2015" name="Proc. Natl. Acad. Sci. U.S.A.">
        <title>Networks of energetic and metabolic interactions define dynamics in microbial communities.</title>
        <authorList>
            <person name="Embree M."/>
            <person name="Liu J.K."/>
            <person name="Al-Bassam M.M."/>
            <person name="Zengler K."/>
        </authorList>
    </citation>
    <scope>NUCLEOTIDE SEQUENCE</scope>
</reference>
<evidence type="ECO:0000259" key="9">
    <source>
        <dbReference type="Pfam" id="PF12019"/>
    </source>
</evidence>
<evidence type="ECO:0000256" key="5">
    <source>
        <dbReference type="ARBA" id="ARBA00022692"/>
    </source>
</evidence>
<evidence type="ECO:0000256" key="8">
    <source>
        <dbReference type="SAM" id="Phobius"/>
    </source>
</evidence>
<dbReference type="EMBL" id="LNQE01001033">
    <property type="protein sequence ID" value="KUG21670.1"/>
    <property type="molecule type" value="Genomic_DNA"/>
</dbReference>
<dbReference type="Pfam" id="PF12019">
    <property type="entry name" value="GspH"/>
    <property type="match status" value="1"/>
</dbReference>
<comment type="subcellular location">
    <subcellularLocation>
        <location evidence="1">Cell inner membrane</location>
        <topology evidence="1">Single-pass membrane protein</topology>
    </subcellularLocation>
</comment>
<dbReference type="GO" id="GO:0015627">
    <property type="term" value="C:type II protein secretion system complex"/>
    <property type="evidence" value="ECO:0007669"/>
    <property type="project" value="InterPro"/>
</dbReference>
<comment type="caution">
    <text evidence="10">The sequence shown here is derived from an EMBL/GenBank/DDBJ whole genome shotgun (WGS) entry which is preliminary data.</text>
</comment>
<organism evidence="10">
    <name type="scientific">hydrocarbon metagenome</name>
    <dbReference type="NCBI Taxonomy" id="938273"/>
    <lineage>
        <taxon>unclassified sequences</taxon>
        <taxon>metagenomes</taxon>
        <taxon>ecological metagenomes</taxon>
    </lineage>
</organism>
<gene>
    <name evidence="10" type="ORF">ASZ90_008566</name>
</gene>
<dbReference type="InterPro" id="IPR045584">
    <property type="entry name" value="Pilin-like"/>
</dbReference>
<feature type="domain" description="General secretion pathway GspH" evidence="9">
    <location>
        <begin position="51"/>
        <end position="146"/>
    </location>
</feature>
<dbReference type="InterPro" id="IPR012902">
    <property type="entry name" value="N_methyl_site"/>
</dbReference>
<evidence type="ECO:0000256" key="2">
    <source>
        <dbReference type="ARBA" id="ARBA00022475"/>
    </source>
</evidence>
<keyword evidence="7 8" id="KW-0472">Membrane</keyword>
<evidence type="ECO:0000256" key="3">
    <source>
        <dbReference type="ARBA" id="ARBA00022481"/>
    </source>
</evidence>
<keyword evidence="5 8" id="KW-0812">Transmembrane</keyword>
<dbReference type="Pfam" id="PF07963">
    <property type="entry name" value="N_methyl"/>
    <property type="match status" value="1"/>
</dbReference>
<dbReference type="GO" id="GO:0015628">
    <property type="term" value="P:protein secretion by the type II secretion system"/>
    <property type="evidence" value="ECO:0007669"/>
    <property type="project" value="InterPro"/>
</dbReference>
<keyword evidence="4" id="KW-0997">Cell inner membrane</keyword>
<keyword evidence="3" id="KW-0488">Methylation</keyword>
<dbReference type="NCBIfam" id="TIGR02532">
    <property type="entry name" value="IV_pilin_GFxxxE"/>
    <property type="match status" value="1"/>
</dbReference>